<dbReference type="SUPFAM" id="SSF53223">
    <property type="entry name" value="Aminoacid dehydrogenase-like, N-terminal domain"/>
    <property type="match status" value="1"/>
</dbReference>
<dbReference type="UniPathway" id="UPA00053">
    <property type="reaction ID" value="UER00087"/>
</dbReference>
<reference evidence="9 10" key="1">
    <citation type="submission" date="2020-03" db="EMBL/GenBank/DDBJ databases">
        <title>Complete genome of Arcanobacterium buesumensis sp. nov. strain 2701.</title>
        <authorList>
            <person name="Borowiak M."/>
            <person name="Alssahen M."/>
            <person name="Laemmler C."/>
            <person name="Malorny B."/>
            <person name="Hassan A."/>
            <person name="Prenger-Berninghoff E."/>
            <person name="Ploetz M."/>
            <person name="Abdulmawjood A."/>
        </authorList>
    </citation>
    <scope>NUCLEOTIDE SEQUENCE [LARGE SCALE GENOMIC DNA]</scope>
    <source>
        <strain evidence="9 10">2701</strain>
    </source>
</reference>
<feature type="binding site" evidence="7">
    <location>
        <position position="234"/>
    </location>
    <ligand>
        <name>shikimate</name>
        <dbReference type="ChEBI" id="CHEBI:36208"/>
    </ligand>
</feature>
<dbReference type="GO" id="GO:0008652">
    <property type="term" value="P:amino acid biosynthetic process"/>
    <property type="evidence" value="ECO:0007669"/>
    <property type="project" value="UniProtKB-KW"/>
</dbReference>
<dbReference type="GO" id="GO:0004764">
    <property type="term" value="F:shikimate 3-dehydrogenase (NADP+) activity"/>
    <property type="evidence" value="ECO:0007669"/>
    <property type="project" value="UniProtKB-UniRule"/>
</dbReference>
<evidence type="ECO:0000256" key="2">
    <source>
        <dbReference type="ARBA" id="ARBA00012962"/>
    </source>
</evidence>
<feature type="binding site" evidence="7">
    <location>
        <position position="232"/>
    </location>
    <ligand>
        <name>NADP(+)</name>
        <dbReference type="ChEBI" id="CHEBI:58349"/>
    </ligand>
</feature>
<evidence type="ECO:0000256" key="7">
    <source>
        <dbReference type="HAMAP-Rule" id="MF_00222"/>
    </source>
</evidence>
<dbReference type="PANTHER" id="PTHR21089:SF1">
    <property type="entry name" value="BIFUNCTIONAL 3-DEHYDROQUINATE DEHYDRATASE_SHIKIMATE DEHYDROGENASE, CHLOROPLASTIC"/>
    <property type="match status" value="1"/>
</dbReference>
<evidence type="ECO:0000256" key="6">
    <source>
        <dbReference type="ARBA" id="ARBA00023141"/>
    </source>
</evidence>
<feature type="binding site" evidence="7">
    <location>
        <position position="262"/>
    </location>
    <ligand>
        <name>shikimate</name>
        <dbReference type="ChEBI" id="CHEBI:36208"/>
    </ligand>
</feature>
<comment type="subunit">
    <text evidence="7">Homodimer.</text>
</comment>
<feature type="binding site" evidence="7">
    <location>
        <position position="103"/>
    </location>
    <ligand>
        <name>shikimate</name>
        <dbReference type="ChEBI" id="CHEBI:36208"/>
    </ligand>
</feature>
<gene>
    <name evidence="7 9" type="primary">aroE</name>
    <name evidence="9" type="ORF">HC352_04405</name>
</gene>
<dbReference type="SUPFAM" id="SSF51735">
    <property type="entry name" value="NAD(P)-binding Rossmann-fold domains"/>
    <property type="match status" value="1"/>
</dbReference>
<keyword evidence="10" id="KW-1185">Reference proteome</keyword>
<evidence type="ECO:0000256" key="1">
    <source>
        <dbReference type="ARBA" id="ARBA00004871"/>
    </source>
</evidence>
<feature type="binding site" evidence="7">
    <location>
        <begin position="127"/>
        <end position="131"/>
    </location>
    <ligand>
        <name>NADP(+)</name>
        <dbReference type="ChEBI" id="CHEBI:58349"/>
    </ligand>
</feature>
<dbReference type="Gene3D" id="3.40.50.10860">
    <property type="entry name" value="Leucine Dehydrogenase, chain A, domain 1"/>
    <property type="match status" value="1"/>
</dbReference>
<evidence type="ECO:0000256" key="3">
    <source>
        <dbReference type="ARBA" id="ARBA00022605"/>
    </source>
</evidence>
<dbReference type="InterPro" id="IPR013708">
    <property type="entry name" value="Shikimate_DH-bd_N"/>
</dbReference>
<dbReference type="RefSeq" id="WP_168917758.1">
    <property type="nucleotide sequence ID" value="NZ_CP050804.1"/>
</dbReference>
<dbReference type="InterPro" id="IPR011342">
    <property type="entry name" value="Shikimate_DH"/>
</dbReference>
<keyword evidence="3 7" id="KW-0028">Amino-acid biosynthesis</keyword>
<feature type="binding site" evidence="7">
    <location>
        <position position="63"/>
    </location>
    <ligand>
        <name>shikimate</name>
        <dbReference type="ChEBI" id="CHEBI:36208"/>
    </ligand>
</feature>
<dbReference type="GO" id="GO:0005829">
    <property type="term" value="C:cytosol"/>
    <property type="evidence" value="ECO:0007669"/>
    <property type="project" value="TreeGrafter"/>
</dbReference>
<evidence type="ECO:0000313" key="10">
    <source>
        <dbReference type="Proteomes" id="UP000502298"/>
    </source>
</evidence>
<accession>A0A6H2EJS2</accession>
<organism evidence="9 10">
    <name type="scientific">Arcanobacterium buesumense</name>
    <dbReference type="NCBI Taxonomy" id="2722751"/>
    <lineage>
        <taxon>Bacteria</taxon>
        <taxon>Bacillati</taxon>
        <taxon>Actinomycetota</taxon>
        <taxon>Actinomycetes</taxon>
        <taxon>Actinomycetales</taxon>
        <taxon>Actinomycetaceae</taxon>
        <taxon>Arcanobacterium</taxon>
    </lineage>
</organism>
<comment type="caution">
    <text evidence="7">Lacks conserved residue(s) required for the propagation of feature annotation.</text>
</comment>
<dbReference type="Proteomes" id="UP000502298">
    <property type="component" value="Chromosome"/>
</dbReference>
<dbReference type="Gene3D" id="3.40.50.720">
    <property type="entry name" value="NAD(P)-binding Rossmann-like Domain"/>
    <property type="match status" value="1"/>
</dbReference>
<name>A0A6H2EJS2_9ACTO</name>
<keyword evidence="5 7" id="KW-0560">Oxidoreductase</keyword>
<feature type="domain" description="Shikimate dehydrogenase substrate binding N-terminal" evidence="8">
    <location>
        <begin position="8"/>
        <end position="90"/>
    </location>
</feature>
<comment type="pathway">
    <text evidence="1 7">Metabolic intermediate biosynthesis; chorismate biosynthesis; chorismate from D-erythrose 4-phosphate and phosphoenolpyruvate: step 4/7.</text>
</comment>
<protein>
    <recommendedName>
        <fullName evidence="2 7">Shikimate dehydrogenase (NADP(+))</fullName>
        <shortName evidence="7">SDH</shortName>
        <ecNumber evidence="2 7">1.1.1.25</ecNumber>
    </recommendedName>
</protein>
<comment type="similarity">
    <text evidence="7">Belongs to the shikimate dehydrogenase family.</text>
</comment>
<keyword evidence="4 7" id="KW-0521">NADP</keyword>
<feature type="active site" description="Proton acceptor" evidence="7">
    <location>
        <position position="67"/>
    </location>
</feature>
<dbReference type="EMBL" id="CP050804">
    <property type="protein sequence ID" value="QJC21818.1"/>
    <property type="molecule type" value="Genomic_DNA"/>
</dbReference>
<dbReference type="KEGG" id="arca:HC352_04405"/>
<dbReference type="GO" id="GO:0009073">
    <property type="term" value="P:aromatic amino acid family biosynthetic process"/>
    <property type="evidence" value="ECO:0007669"/>
    <property type="project" value="UniProtKB-KW"/>
</dbReference>
<dbReference type="Pfam" id="PF08501">
    <property type="entry name" value="Shikimate_dh_N"/>
    <property type="match status" value="1"/>
</dbReference>
<feature type="binding site" evidence="7">
    <location>
        <begin position="16"/>
        <end position="18"/>
    </location>
    <ligand>
        <name>shikimate</name>
        <dbReference type="ChEBI" id="CHEBI:36208"/>
    </ligand>
</feature>
<evidence type="ECO:0000256" key="5">
    <source>
        <dbReference type="ARBA" id="ARBA00023002"/>
    </source>
</evidence>
<proteinExistence type="inferred from homology"/>
<dbReference type="NCBIfam" id="TIGR00507">
    <property type="entry name" value="aroE"/>
    <property type="match status" value="1"/>
</dbReference>
<dbReference type="HAMAP" id="MF_00222">
    <property type="entry name" value="Shikimate_DH_AroE"/>
    <property type="match status" value="1"/>
</dbReference>
<dbReference type="GO" id="GO:0009423">
    <property type="term" value="P:chorismate biosynthetic process"/>
    <property type="evidence" value="ECO:0007669"/>
    <property type="project" value="UniProtKB-UniRule"/>
</dbReference>
<evidence type="ECO:0000259" key="8">
    <source>
        <dbReference type="Pfam" id="PF08501"/>
    </source>
</evidence>
<feature type="binding site" evidence="7">
    <location>
        <position position="255"/>
    </location>
    <ligand>
        <name>NADP(+)</name>
        <dbReference type="ChEBI" id="CHEBI:58349"/>
    </ligand>
</feature>
<sequence>MSTIRLGLIGYPTGHSLSPAIHSASLSQLGIDVRYDLFDVEYKNLELKLHAIKDAGYTGVNVTMPYKRAVMEYLDEITPSAQLAQSVNTIMFKDGRMVGDTTDGPGMLYPLTTNGIDISDAKIAVIGSGGAGAAVCLAAACTGARAISLLNRSGSGLTRAYELKHRITQDNSPLASAVIDVVGLDDERVAKETISDADIVLNCTPVGMAPSLRDQTPFPVGWIRARHVVMDAVYTPRQTLLLRAAQKAGARVFDGVSMLIAQALLAEEIWLGHRLPADVYHNVLDQSAYFSR</sequence>
<dbReference type="InterPro" id="IPR036291">
    <property type="entry name" value="NAD(P)-bd_dom_sf"/>
</dbReference>
<dbReference type="CDD" id="cd01065">
    <property type="entry name" value="NAD_bind_Shikimate_DH"/>
    <property type="match status" value="1"/>
</dbReference>
<dbReference type="EC" id="1.1.1.25" evidence="2 7"/>
<feature type="binding site" evidence="7">
    <location>
        <position position="88"/>
    </location>
    <ligand>
        <name>shikimate</name>
        <dbReference type="ChEBI" id="CHEBI:36208"/>
    </ligand>
</feature>
<dbReference type="InterPro" id="IPR046346">
    <property type="entry name" value="Aminoacid_DH-like_N_sf"/>
</dbReference>
<comment type="function">
    <text evidence="7">Involved in the biosynthesis of the chorismate, which leads to the biosynthesis of aromatic amino acids. Catalyzes the reversible NADPH linked reduction of 3-dehydroshikimate (DHSA) to yield shikimate (SA).</text>
</comment>
<evidence type="ECO:0000313" key="9">
    <source>
        <dbReference type="EMBL" id="QJC21818.1"/>
    </source>
</evidence>
<dbReference type="AlphaFoldDB" id="A0A6H2EJS2"/>
<keyword evidence="6 7" id="KW-0057">Aromatic amino acid biosynthesis</keyword>
<dbReference type="GO" id="GO:0019632">
    <property type="term" value="P:shikimate metabolic process"/>
    <property type="evidence" value="ECO:0007669"/>
    <property type="project" value="InterPro"/>
</dbReference>
<comment type="catalytic activity">
    <reaction evidence="7">
        <text>shikimate + NADP(+) = 3-dehydroshikimate + NADPH + H(+)</text>
        <dbReference type="Rhea" id="RHEA:17737"/>
        <dbReference type="ChEBI" id="CHEBI:15378"/>
        <dbReference type="ChEBI" id="CHEBI:16630"/>
        <dbReference type="ChEBI" id="CHEBI:36208"/>
        <dbReference type="ChEBI" id="CHEBI:57783"/>
        <dbReference type="ChEBI" id="CHEBI:58349"/>
        <dbReference type="EC" id="1.1.1.25"/>
    </reaction>
</comment>
<dbReference type="InterPro" id="IPR022893">
    <property type="entry name" value="Shikimate_DH_fam"/>
</dbReference>
<evidence type="ECO:0000256" key="4">
    <source>
        <dbReference type="ARBA" id="ARBA00022857"/>
    </source>
</evidence>
<dbReference type="GO" id="GO:0050661">
    <property type="term" value="F:NADP binding"/>
    <property type="evidence" value="ECO:0007669"/>
    <property type="project" value="InterPro"/>
</dbReference>
<dbReference type="PANTHER" id="PTHR21089">
    <property type="entry name" value="SHIKIMATE DEHYDROGENASE"/>
    <property type="match status" value="1"/>
</dbReference>